<dbReference type="Gene3D" id="3.40.50.1000">
    <property type="entry name" value="HAD superfamily/HAD-like"/>
    <property type="match status" value="1"/>
</dbReference>
<dbReference type="Proteomes" id="UP000014627">
    <property type="component" value="Unassembled WGS sequence"/>
</dbReference>
<protein>
    <submittedName>
        <fullName evidence="1">HAD hydrolase, IIB family protein</fullName>
    </submittedName>
</protein>
<dbReference type="PANTHER" id="PTHR10000">
    <property type="entry name" value="PHOSPHOSERINE PHOSPHATASE"/>
    <property type="match status" value="1"/>
</dbReference>
<dbReference type="EMBL" id="ATLC01000053">
    <property type="protein sequence ID" value="EPJ27652.1"/>
    <property type="molecule type" value="Genomic_DNA"/>
</dbReference>
<dbReference type="Pfam" id="PF08282">
    <property type="entry name" value="Hydrolase_3"/>
    <property type="match status" value="1"/>
</dbReference>
<name>A0ABP2X2S8_CHLPS</name>
<dbReference type="NCBIfam" id="TIGR01484">
    <property type="entry name" value="HAD-SF-IIB"/>
    <property type="match status" value="1"/>
</dbReference>
<dbReference type="GeneID" id="12242838"/>
<gene>
    <name evidence="1" type="ORF">CP99DC5_0834</name>
</gene>
<dbReference type="InterPro" id="IPR036412">
    <property type="entry name" value="HAD-like_sf"/>
</dbReference>
<dbReference type="InterPro" id="IPR006379">
    <property type="entry name" value="HAD-SF_hydro_IIB"/>
</dbReference>
<dbReference type="PANTHER" id="PTHR10000:SF8">
    <property type="entry name" value="HAD SUPERFAMILY HYDROLASE-LIKE, TYPE 3"/>
    <property type="match status" value="1"/>
</dbReference>
<proteinExistence type="predicted"/>
<dbReference type="Gene3D" id="3.30.1240.10">
    <property type="match status" value="1"/>
</dbReference>
<comment type="caution">
    <text evidence="1">The sequence shown here is derived from an EMBL/GenBank/DDBJ whole genome shotgun (WGS) entry which is preliminary data.</text>
</comment>
<evidence type="ECO:0000313" key="2">
    <source>
        <dbReference type="Proteomes" id="UP000014627"/>
    </source>
</evidence>
<keyword evidence="1" id="KW-0378">Hydrolase</keyword>
<keyword evidence="2" id="KW-1185">Reference proteome</keyword>
<dbReference type="InterPro" id="IPR023214">
    <property type="entry name" value="HAD_sf"/>
</dbReference>
<dbReference type="RefSeq" id="WP_006343060.1">
    <property type="nucleotide sequence ID" value="NZ_KE356190.1"/>
</dbReference>
<dbReference type="SUPFAM" id="SSF56784">
    <property type="entry name" value="HAD-like"/>
    <property type="match status" value="1"/>
</dbReference>
<reference evidence="1 2" key="1">
    <citation type="submission" date="2013-04" db="EMBL/GenBank/DDBJ databases">
        <title>Genome sequence of Chlamydia psittaci 99DC5.</title>
        <authorList>
            <person name="Huot-Creasy H."/>
            <person name="McCracken C.L."/>
            <person name="Humphries M."/>
            <person name="Sachse K."/>
            <person name="Laroucau K."/>
            <person name="Bavoil P."/>
            <person name="Myers G.S."/>
        </authorList>
    </citation>
    <scope>NUCLEOTIDE SEQUENCE [LARGE SCALE GENOMIC DNA]</scope>
    <source>
        <strain evidence="1 2">99DC5</strain>
    </source>
</reference>
<sequence length="295" mass="33867">MDKLLITDIDGTITHLPRHLDPKIIQYLIHLYHSGWTLFFLTGRYFSYANHLFKDFPVPYLLGCQNGACVWSSVENQFLYFQNIPHEILPELEMCIEDSDVICSIESGALYQDHCYRHAYCPSAEDLLRHLNPVYFPNTKDRERLVETKKLSQDYPNATFAVAKIFGKKNEVEKVRERIIQSKELVNNLTITFMRWPFDFDYAILFMTDKSVSKGCAVDRVVDIVYEGQKPFIIASGDDANDIDLIERGDFKIVMSSAPQPMHSIADFLASPAKELGILSAWEAGVAQYHRIKNA</sequence>
<accession>A0ABP2X2S8</accession>
<evidence type="ECO:0000313" key="1">
    <source>
        <dbReference type="EMBL" id="EPJ27652.1"/>
    </source>
</evidence>
<dbReference type="GO" id="GO:0016787">
    <property type="term" value="F:hydrolase activity"/>
    <property type="evidence" value="ECO:0007669"/>
    <property type="project" value="UniProtKB-KW"/>
</dbReference>
<organism evidence="1 2">
    <name type="scientific">Chlamydia psittaci 99DC5</name>
    <dbReference type="NCBI Taxonomy" id="1112251"/>
    <lineage>
        <taxon>Bacteria</taxon>
        <taxon>Pseudomonadati</taxon>
        <taxon>Chlamydiota</taxon>
        <taxon>Chlamydiia</taxon>
        <taxon>Chlamydiales</taxon>
        <taxon>Chlamydiaceae</taxon>
        <taxon>Chlamydia/Chlamydophila group</taxon>
        <taxon>Chlamydia</taxon>
    </lineage>
</organism>